<evidence type="ECO:0000256" key="1">
    <source>
        <dbReference type="SAM" id="MobiDB-lite"/>
    </source>
</evidence>
<evidence type="ECO:0000313" key="2">
    <source>
        <dbReference type="EMBL" id="CAG8484204.1"/>
    </source>
</evidence>
<protein>
    <submittedName>
        <fullName evidence="2">34813_t:CDS:1</fullName>
    </submittedName>
</protein>
<comment type="caution">
    <text evidence="2">The sequence shown here is derived from an EMBL/GenBank/DDBJ whole genome shotgun (WGS) entry which is preliminary data.</text>
</comment>
<gene>
    <name evidence="2" type="ORF">GMARGA_LOCUS1394</name>
</gene>
<feature type="region of interest" description="Disordered" evidence="1">
    <location>
        <begin position="28"/>
        <end position="76"/>
    </location>
</feature>
<accession>A0ABM8VZ78</accession>
<reference evidence="2 3" key="1">
    <citation type="submission" date="2021-06" db="EMBL/GenBank/DDBJ databases">
        <authorList>
            <person name="Kallberg Y."/>
            <person name="Tangrot J."/>
            <person name="Rosling A."/>
        </authorList>
    </citation>
    <scope>NUCLEOTIDE SEQUENCE [LARGE SCALE GENOMIC DNA]</scope>
    <source>
        <strain evidence="2 3">120-4 pot B 10/14</strain>
    </source>
</reference>
<dbReference type="Proteomes" id="UP000789901">
    <property type="component" value="Unassembled WGS sequence"/>
</dbReference>
<sequence>MIKFQRHNGPEMKIQQYEMLATKIQRQESPLAKVHNFRKRNSPKKVHHPPKKIPSKGLRKPQMKVYQQNSSNESSQ</sequence>
<name>A0ABM8VZ78_GIGMA</name>
<feature type="compositionally biased region" description="Polar residues" evidence="1">
    <location>
        <begin position="65"/>
        <end position="76"/>
    </location>
</feature>
<organism evidence="2 3">
    <name type="scientific">Gigaspora margarita</name>
    <dbReference type="NCBI Taxonomy" id="4874"/>
    <lineage>
        <taxon>Eukaryota</taxon>
        <taxon>Fungi</taxon>
        <taxon>Fungi incertae sedis</taxon>
        <taxon>Mucoromycota</taxon>
        <taxon>Glomeromycotina</taxon>
        <taxon>Glomeromycetes</taxon>
        <taxon>Diversisporales</taxon>
        <taxon>Gigasporaceae</taxon>
        <taxon>Gigaspora</taxon>
    </lineage>
</organism>
<proteinExistence type="predicted"/>
<dbReference type="EMBL" id="CAJVQB010000359">
    <property type="protein sequence ID" value="CAG8484204.1"/>
    <property type="molecule type" value="Genomic_DNA"/>
</dbReference>
<evidence type="ECO:0000313" key="3">
    <source>
        <dbReference type="Proteomes" id="UP000789901"/>
    </source>
</evidence>
<keyword evidence="3" id="KW-1185">Reference proteome</keyword>
<feature type="compositionally biased region" description="Basic residues" evidence="1">
    <location>
        <begin position="35"/>
        <end position="62"/>
    </location>
</feature>